<dbReference type="PROSITE" id="PS00061">
    <property type="entry name" value="ADH_SHORT"/>
    <property type="match status" value="1"/>
</dbReference>
<dbReference type="OrthoDB" id="47007at2759"/>
<gene>
    <name evidence="3" type="primary">DHRS7_1</name>
    <name evidence="3" type="ORF">Bhyg_05161</name>
</gene>
<dbReference type="PANTHER" id="PTHR44269:SF1">
    <property type="entry name" value="DEHYDROGENASE_REDUCTASE SDR FAMILY MEMBER 7"/>
    <property type="match status" value="1"/>
</dbReference>
<dbReference type="InterPro" id="IPR053011">
    <property type="entry name" value="SDR_family_member_7"/>
</dbReference>
<keyword evidence="2" id="KW-0472">Membrane</keyword>
<dbReference type="InterPro" id="IPR002347">
    <property type="entry name" value="SDR_fam"/>
</dbReference>
<keyword evidence="4" id="KW-1185">Reference proteome</keyword>
<keyword evidence="2" id="KW-1133">Transmembrane helix</keyword>
<dbReference type="InterPro" id="IPR036291">
    <property type="entry name" value="NAD(P)-bd_dom_sf"/>
</dbReference>
<dbReference type="GO" id="GO:0016491">
    <property type="term" value="F:oxidoreductase activity"/>
    <property type="evidence" value="ECO:0007669"/>
    <property type="project" value="UniProtKB-KW"/>
</dbReference>
<dbReference type="Proteomes" id="UP001151699">
    <property type="component" value="Chromosome A"/>
</dbReference>
<dbReference type="AlphaFoldDB" id="A0A9Q0NGN3"/>
<evidence type="ECO:0000313" key="3">
    <source>
        <dbReference type="EMBL" id="KAJ6649920.1"/>
    </source>
</evidence>
<name>A0A9Q0NGN3_9DIPT</name>
<organism evidence="3 4">
    <name type="scientific">Pseudolycoriella hygida</name>
    <dbReference type="NCBI Taxonomy" id="35572"/>
    <lineage>
        <taxon>Eukaryota</taxon>
        <taxon>Metazoa</taxon>
        <taxon>Ecdysozoa</taxon>
        <taxon>Arthropoda</taxon>
        <taxon>Hexapoda</taxon>
        <taxon>Insecta</taxon>
        <taxon>Pterygota</taxon>
        <taxon>Neoptera</taxon>
        <taxon>Endopterygota</taxon>
        <taxon>Diptera</taxon>
        <taxon>Nematocera</taxon>
        <taxon>Sciaroidea</taxon>
        <taxon>Sciaridae</taxon>
        <taxon>Pseudolycoriella</taxon>
    </lineage>
</organism>
<protein>
    <submittedName>
        <fullName evidence="3">Dehydrogenase/reductase SDR family member 7</fullName>
    </submittedName>
</protein>
<dbReference type="Gene3D" id="3.40.50.720">
    <property type="entry name" value="NAD(P)-binding Rossmann-like Domain"/>
    <property type="match status" value="1"/>
</dbReference>
<dbReference type="EMBL" id="WJQU01000001">
    <property type="protein sequence ID" value="KAJ6649920.1"/>
    <property type="molecule type" value="Genomic_DNA"/>
</dbReference>
<dbReference type="InterPro" id="IPR020904">
    <property type="entry name" value="Sc_DH/Rdtase_CS"/>
</dbReference>
<evidence type="ECO:0000256" key="2">
    <source>
        <dbReference type="SAM" id="Phobius"/>
    </source>
</evidence>
<proteinExistence type="predicted"/>
<dbReference type="SUPFAM" id="SSF51735">
    <property type="entry name" value="NAD(P)-binding Rossmann-fold domains"/>
    <property type="match status" value="1"/>
</dbReference>
<evidence type="ECO:0000256" key="1">
    <source>
        <dbReference type="ARBA" id="ARBA00023002"/>
    </source>
</evidence>
<keyword evidence="2" id="KW-0812">Transmembrane</keyword>
<comment type="caution">
    <text evidence="3">The sequence shown here is derived from an EMBL/GenBank/DDBJ whole genome shotgun (WGS) entry which is preliminary data.</text>
</comment>
<evidence type="ECO:0000313" key="4">
    <source>
        <dbReference type="Proteomes" id="UP001151699"/>
    </source>
</evidence>
<dbReference type="PANTHER" id="PTHR44269">
    <property type="entry name" value="DEHYDROGENASE/REDUCTASE SDR FAMILY MEMBER 7-RELATED"/>
    <property type="match status" value="1"/>
</dbReference>
<dbReference type="PRINTS" id="PR00081">
    <property type="entry name" value="GDHRDH"/>
</dbReference>
<feature type="transmembrane region" description="Helical" evidence="2">
    <location>
        <begin position="7"/>
        <end position="28"/>
    </location>
</feature>
<keyword evidence="1" id="KW-0560">Oxidoreductase</keyword>
<accession>A0A9Q0NGN3</accession>
<reference evidence="3" key="1">
    <citation type="submission" date="2022-07" db="EMBL/GenBank/DDBJ databases">
        <authorList>
            <person name="Trinca V."/>
            <person name="Uliana J.V.C."/>
            <person name="Torres T.T."/>
            <person name="Ward R.J."/>
            <person name="Monesi N."/>
        </authorList>
    </citation>
    <scope>NUCLEOTIDE SEQUENCE</scope>
    <source>
        <strain evidence="3">HSMRA1968</strain>
        <tissue evidence="3">Whole embryos</tissue>
    </source>
</reference>
<sequence length="338" mass="37906">MDLFYIITSVCLSVCVIYCLYIFVWFIIACIADCDVVTFLSEHFGKSPANEFNGKVFWITGASSGIGEALAKNLALCNARLVISARRKDQLVRVKEECLALNAKLEDKDILVLDFDMLDYSVHDSSFQKVLKHFGKLDLLISNAGRSQRASWQNIEIEVDRNMFDLNVFSLINLNRIAVRYFFKSGNAGGLAIISSIAGVIGAPDCGSYTGAKHALHGYFESLRNETRDRNIAITMLCPGPVFSDIVRESFTSKQGEKVNDVYSSKERNMTANRCAHLCLVAIANKLEESWQALFPLIIATYFLRNHSFLLSKLMSLVDVKKFAAVIRGSRCYRLNED</sequence>
<dbReference type="Pfam" id="PF00106">
    <property type="entry name" value="adh_short"/>
    <property type="match status" value="1"/>
</dbReference>